<dbReference type="NCBIfam" id="TIGR00798">
    <property type="entry name" value="mtc"/>
    <property type="match status" value="1"/>
</dbReference>
<sequence length="328" mass="35804">MTAIPSQEPINLDQPRYDQSTYWGRLRHFSEFTNPLNLLATNAQLDAAKQLVADYRAGKSTADVEEVWKAKGLVDSTFHPDTGEKILLPFRMASFVPTNVAIVAGMLMPNPSTATILFFQWINQSVNVAFNYFNANKTTVMDMNETATAYASAVAASCGIAVGMNSAVKRATNLKPLTQLILSRSVPFVAVVAAGTLNVILMRQKELVDGIDVLDADGNTVGKSTTAGRHAIAQVAISRVATSFPIMVIPSLVMARLDRSAWMKANMRWRTPINLFTITGSLLVALPCAVALFPQRASLPISKVEPKFALLRTKDGRPLEKVYFNRGL</sequence>
<dbReference type="GO" id="GO:0015075">
    <property type="term" value="F:monoatomic ion transmembrane transporter activity"/>
    <property type="evidence" value="ECO:0007669"/>
    <property type="project" value="InterPro"/>
</dbReference>
<keyword evidence="4 9" id="KW-0812">Transmembrane</keyword>
<dbReference type="Pfam" id="PF03820">
    <property type="entry name" value="SFXNs"/>
    <property type="match status" value="1"/>
</dbReference>
<feature type="transmembrane region" description="Helical" evidence="9">
    <location>
        <begin position="100"/>
        <end position="122"/>
    </location>
</feature>
<evidence type="ECO:0000256" key="4">
    <source>
        <dbReference type="ARBA" id="ARBA00022692"/>
    </source>
</evidence>
<comment type="subcellular location">
    <subcellularLocation>
        <location evidence="1 9">Mitochondrion membrane</location>
        <topology evidence="1 9">Multi-pass membrane protein</topology>
    </subcellularLocation>
</comment>
<evidence type="ECO:0000256" key="6">
    <source>
        <dbReference type="ARBA" id="ARBA00022989"/>
    </source>
</evidence>
<dbReference type="EMBL" id="JADGJQ010000055">
    <property type="protein sequence ID" value="KAJ3175195.1"/>
    <property type="molecule type" value="Genomic_DNA"/>
</dbReference>
<dbReference type="GO" id="GO:1990542">
    <property type="term" value="P:mitochondrial transmembrane transport"/>
    <property type="evidence" value="ECO:0007669"/>
    <property type="project" value="TreeGrafter"/>
</dbReference>
<dbReference type="Proteomes" id="UP001212152">
    <property type="component" value="Unassembled WGS sequence"/>
</dbReference>
<reference evidence="10" key="1">
    <citation type="submission" date="2020-05" db="EMBL/GenBank/DDBJ databases">
        <title>Phylogenomic resolution of chytrid fungi.</title>
        <authorList>
            <person name="Stajich J.E."/>
            <person name="Amses K."/>
            <person name="Simmons R."/>
            <person name="Seto K."/>
            <person name="Myers J."/>
            <person name="Bonds A."/>
            <person name="Quandt C.A."/>
            <person name="Barry K."/>
            <person name="Liu P."/>
            <person name="Grigoriev I."/>
            <person name="Longcore J.E."/>
            <person name="James T.Y."/>
        </authorList>
    </citation>
    <scope>NUCLEOTIDE SEQUENCE</scope>
    <source>
        <strain evidence="10">JEL0379</strain>
    </source>
</reference>
<evidence type="ECO:0000256" key="1">
    <source>
        <dbReference type="ARBA" id="ARBA00004225"/>
    </source>
</evidence>
<dbReference type="InterPro" id="IPR004686">
    <property type="entry name" value="Mtc"/>
</dbReference>
<keyword evidence="3" id="KW-0813">Transport</keyword>
<evidence type="ECO:0000256" key="3">
    <source>
        <dbReference type="ARBA" id="ARBA00022448"/>
    </source>
</evidence>
<keyword evidence="5" id="KW-0029">Amino-acid transport</keyword>
<evidence type="ECO:0000256" key="2">
    <source>
        <dbReference type="ARBA" id="ARBA00005974"/>
    </source>
</evidence>
<keyword evidence="11" id="KW-1185">Reference proteome</keyword>
<gene>
    <name evidence="10" type="ORF">HDU87_006430</name>
</gene>
<keyword evidence="6 9" id="KW-1133">Transmembrane helix</keyword>
<proteinExistence type="inferred from homology"/>
<dbReference type="GO" id="GO:0006865">
    <property type="term" value="P:amino acid transport"/>
    <property type="evidence" value="ECO:0007669"/>
    <property type="project" value="UniProtKB-KW"/>
</dbReference>
<comment type="caution">
    <text evidence="10">The sequence shown here is derived from an EMBL/GenBank/DDBJ whole genome shotgun (WGS) entry which is preliminary data.</text>
</comment>
<evidence type="ECO:0000256" key="7">
    <source>
        <dbReference type="ARBA" id="ARBA00023128"/>
    </source>
</evidence>
<dbReference type="AlphaFoldDB" id="A0AAD5XQK3"/>
<dbReference type="GO" id="GO:0005743">
    <property type="term" value="C:mitochondrial inner membrane"/>
    <property type="evidence" value="ECO:0007669"/>
    <property type="project" value="TreeGrafter"/>
</dbReference>
<dbReference type="PANTHER" id="PTHR11153">
    <property type="entry name" value="SIDEROFLEXIN"/>
    <property type="match status" value="1"/>
</dbReference>
<organism evidence="10 11">
    <name type="scientific">Geranomyces variabilis</name>
    <dbReference type="NCBI Taxonomy" id="109894"/>
    <lineage>
        <taxon>Eukaryota</taxon>
        <taxon>Fungi</taxon>
        <taxon>Fungi incertae sedis</taxon>
        <taxon>Chytridiomycota</taxon>
        <taxon>Chytridiomycota incertae sedis</taxon>
        <taxon>Chytridiomycetes</taxon>
        <taxon>Spizellomycetales</taxon>
        <taxon>Powellomycetaceae</taxon>
        <taxon>Geranomyces</taxon>
    </lineage>
</organism>
<feature type="transmembrane region" description="Helical" evidence="9">
    <location>
        <begin position="180"/>
        <end position="201"/>
    </location>
</feature>
<evidence type="ECO:0000313" key="10">
    <source>
        <dbReference type="EMBL" id="KAJ3175195.1"/>
    </source>
</evidence>
<feature type="transmembrane region" description="Helical" evidence="9">
    <location>
        <begin position="231"/>
        <end position="253"/>
    </location>
</feature>
<feature type="transmembrane region" description="Helical" evidence="9">
    <location>
        <begin position="273"/>
        <end position="293"/>
    </location>
</feature>
<comment type="similarity">
    <text evidence="2 9">Belongs to the sideroflexin family.</text>
</comment>
<feature type="transmembrane region" description="Helical" evidence="9">
    <location>
        <begin position="147"/>
        <end position="168"/>
    </location>
</feature>
<protein>
    <recommendedName>
        <fullName evidence="9">Sidoreflexin</fullName>
    </recommendedName>
</protein>
<evidence type="ECO:0000256" key="5">
    <source>
        <dbReference type="ARBA" id="ARBA00022970"/>
    </source>
</evidence>
<dbReference type="PANTHER" id="PTHR11153:SF6">
    <property type="entry name" value="SIDEROFLEXIN-5"/>
    <property type="match status" value="1"/>
</dbReference>
<evidence type="ECO:0000256" key="9">
    <source>
        <dbReference type="RuleBase" id="RU362000"/>
    </source>
</evidence>
<accession>A0AAD5XQK3</accession>
<keyword evidence="7 9" id="KW-0496">Mitochondrion</keyword>
<keyword evidence="8 9" id="KW-0472">Membrane</keyword>
<evidence type="ECO:0000313" key="11">
    <source>
        <dbReference type="Proteomes" id="UP001212152"/>
    </source>
</evidence>
<name>A0AAD5XQK3_9FUNG</name>
<evidence type="ECO:0000256" key="8">
    <source>
        <dbReference type="ARBA" id="ARBA00023136"/>
    </source>
</evidence>